<dbReference type="RefSeq" id="WP_146959704.1">
    <property type="nucleotide sequence ID" value="NZ_CP042467.1"/>
</dbReference>
<evidence type="ECO:0008006" key="3">
    <source>
        <dbReference type="Google" id="ProtNLM"/>
    </source>
</evidence>
<proteinExistence type="predicted"/>
<name>A0A5B8XQL9_9DELT</name>
<sequence>MRRAWLFILACLLCDTGFSQTPEVQTFESVREELATIEIQIALRLYGEADDYRAITSLKRWMVLDDTSLSLSLGPLMIGQIYSRNQQPRLAFENFINASNVMGGESAEWATLLALQELCVGAGAWSECDMGLSKVLEQNPKSERRPLILYLRSLTAVMRAEALVESQVVQISDAELRTRALELVARRQAYDELPFKTPWLAGTMSAVLPGAGQAYNGRWIDAGLSLVLTGGFGALTWYTWDRWESIPWTVVLGSITAGFWVGNVVNAVVDSGRINQKLSDDFFRETEKSYWPRIGFDIDQETVQFHWTFQ</sequence>
<dbReference type="EMBL" id="CP042467">
    <property type="protein sequence ID" value="QED27825.1"/>
    <property type="molecule type" value="Genomic_DNA"/>
</dbReference>
<dbReference type="KEGG" id="bbae:FRD01_11380"/>
<dbReference type="Proteomes" id="UP000321595">
    <property type="component" value="Chromosome"/>
</dbReference>
<organism evidence="1 2">
    <name type="scientific">Microvenator marinus</name>
    <dbReference type="NCBI Taxonomy" id="2600177"/>
    <lineage>
        <taxon>Bacteria</taxon>
        <taxon>Deltaproteobacteria</taxon>
        <taxon>Bradymonadales</taxon>
        <taxon>Microvenatoraceae</taxon>
        <taxon>Microvenator</taxon>
    </lineage>
</organism>
<gene>
    <name evidence="1" type="ORF">FRD01_11380</name>
</gene>
<reference evidence="1 2" key="1">
    <citation type="submission" date="2019-08" db="EMBL/GenBank/DDBJ databases">
        <authorList>
            <person name="Liang Q."/>
        </authorList>
    </citation>
    <scope>NUCLEOTIDE SEQUENCE [LARGE SCALE GENOMIC DNA]</scope>
    <source>
        <strain evidence="1 2">V1718</strain>
    </source>
</reference>
<evidence type="ECO:0000313" key="2">
    <source>
        <dbReference type="Proteomes" id="UP000321595"/>
    </source>
</evidence>
<dbReference type="AlphaFoldDB" id="A0A5B8XQL9"/>
<evidence type="ECO:0000313" key="1">
    <source>
        <dbReference type="EMBL" id="QED27825.1"/>
    </source>
</evidence>
<protein>
    <recommendedName>
        <fullName evidence="3">Tetratricopeptide repeat protein</fullName>
    </recommendedName>
</protein>
<accession>A0A5B8XQL9</accession>
<dbReference type="OrthoDB" id="5491410at2"/>
<keyword evidence="2" id="KW-1185">Reference proteome</keyword>